<dbReference type="AlphaFoldDB" id="A0A7Z7ESZ7"/>
<protein>
    <recommendedName>
        <fullName evidence="4">PepSY domain-containing protein</fullName>
    </recommendedName>
</protein>
<keyword evidence="1" id="KW-1133">Transmembrane helix</keyword>
<evidence type="ECO:0000313" key="2">
    <source>
        <dbReference type="EMBL" id="RUO39549.1"/>
    </source>
</evidence>
<feature type="transmembrane region" description="Helical" evidence="1">
    <location>
        <begin position="200"/>
        <end position="220"/>
    </location>
</feature>
<dbReference type="RefSeq" id="WP_169931234.1">
    <property type="nucleotide sequence ID" value="NZ_PIPR01000002.1"/>
</dbReference>
<reference evidence="3" key="1">
    <citation type="journal article" date="2018" name="Front. Microbiol.">
        <title>Genome-Based Analysis Reveals the Taxonomy and Diversity of the Family Idiomarinaceae.</title>
        <authorList>
            <person name="Liu Y."/>
            <person name="Lai Q."/>
            <person name="Shao Z."/>
        </authorList>
    </citation>
    <scope>NUCLEOTIDE SEQUENCE [LARGE SCALE GENOMIC DNA]</scope>
    <source>
        <strain evidence="3">KYW314</strain>
    </source>
</reference>
<dbReference type="Proteomes" id="UP000287766">
    <property type="component" value="Unassembled WGS sequence"/>
</dbReference>
<keyword evidence="3" id="KW-1185">Reference proteome</keyword>
<keyword evidence="1" id="KW-0472">Membrane</keyword>
<evidence type="ECO:0000256" key="1">
    <source>
        <dbReference type="SAM" id="Phobius"/>
    </source>
</evidence>
<sequence>MRSLLRLHRLLALLIAAQVIIWVVSGFYFSWLGHTALAGEKYRITSAPQLLTEPPAIGMQTIAARYPEAISIELHQIMNTPQYSIVLPTSEVYVNANTGERWSTSMATARALALTNYVGPGVIAAERQVDLSTVLPQLTGEGFAFTFTDNEQTVIYVNASNTTIAGFGNRYSAITDWMFRLHFMDYSGQRDFNNLLNRSLGLVLLFFCSSGILIIVRQLASRRQRLQRSKQLTRQDA</sequence>
<evidence type="ECO:0008006" key="4">
    <source>
        <dbReference type="Google" id="ProtNLM"/>
    </source>
</evidence>
<dbReference type="EMBL" id="PIPR01000002">
    <property type="protein sequence ID" value="RUO39549.1"/>
    <property type="molecule type" value="Genomic_DNA"/>
</dbReference>
<proteinExistence type="predicted"/>
<name>A0A7Z7ESZ7_9GAMM</name>
<dbReference type="InterPro" id="IPR005625">
    <property type="entry name" value="PepSY-ass_TM"/>
</dbReference>
<evidence type="ECO:0000313" key="3">
    <source>
        <dbReference type="Proteomes" id="UP000287766"/>
    </source>
</evidence>
<organism evidence="2 3">
    <name type="scientific">Pseudidiomarina aestuarii</name>
    <dbReference type="NCBI Taxonomy" id="624146"/>
    <lineage>
        <taxon>Bacteria</taxon>
        <taxon>Pseudomonadati</taxon>
        <taxon>Pseudomonadota</taxon>
        <taxon>Gammaproteobacteria</taxon>
        <taxon>Alteromonadales</taxon>
        <taxon>Idiomarinaceae</taxon>
        <taxon>Pseudidiomarina</taxon>
    </lineage>
</organism>
<comment type="caution">
    <text evidence="2">The sequence shown here is derived from an EMBL/GenBank/DDBJ whole genome shotgun (WGS) entry which is preliminary data.</text>
</comment>
<gene>
    <name evidence="2" type="ORF">CWE22_09635</name>
</gene>
<keyword evidence="1" id="KW-0812">Transmembrane</keyword>
<dbReference type="Pfam" id="PF03929">
    <property type="entry name" value="PepSY_TM"/>
    <property type="match status" value="1"/>
</dbReference>
<accession>A0A7Z7ESZ7</accession>